<dbReference type="Pfam" id="PF03544">
    <property type="entry name" value="TonB_C"/>
    <property type="match status" value="1"/>
</dbReference>
<dbReference type="InterPro" id="IPR037682">
    <property type="entry name" value="TonB_C"/>
</dbReference>
<dbReference type="InterPro" id="IPR006260">
    <property type="entry name" value="TonB/TolA_C"/>
</dbReference>
<keyword evidence="9" id="KW-0472">Membrane</keyword>
<dbReference type="SUPFAM" id="SSF74653">
    <property type="entry name" value="TolA/TonB C-terminal domain"/>
    <property type="match status" value="2"/>
</dbReference>
<reference evidence="11 12" key="1">
    <citation type="submission" date="2024-05" db="EMBL/GenBank/DDBJ databases">
        <title>Sphingomonas sp. HF-S3 16S ribosomal RNA gene Genome sequencing and assembly.</title>
        <authorList>
            <person name="Lee H."/>
        </authorList>
    </citation>
    <scope>NUCLEOTIDE SEQUENCE [LARGE SCALE GENOMIC DNA]</scope>
    <source>
        <strain evidence="11 12">HF-S3</strain>
    </source>
</reference>
<dbReference type="PANTHER" id="PTHR33446">
    <property type="entry name" value="PROTEIN TONB-RELATED"/>
    <property type="match status" value="1"/>
</dbReference>
<evidence type="ECO:0000256" key="1">
    <source>
        <dbReference type="ARBA" id="ARBA00004383"/>
    </source>
</evidence>
<keyword evidence="4" id="KW-1003">Cell membrane</keyword>
<dbReference type="Proteomes" id="UP001427805">
    <property type="component" value="Unassembled WGS sequence"/>
</dbReference>
<comment type="similarity">
    <text evidence="2">Belongs to the TonB family.</text>
</comment>
<dbReference type="EMBL" id="JBDIZK010000004">
    <property type="protein sequence ID" value="MEN3747266.1"/>
    <property type="molecule type" value="Genomic_DNA"/>
</dbReference>
<evidence type="ECO:0000256" key="2">
    <source>
        <dbReference type="ARBA" id="ARBA00006555"/>
    </source>
</evidence>
<dbReference type="Gene3D" id="3.30.1150.10">
    <property type="match status" value="1"/>
</dbReference>
<accession>A0ABV0B9K3</accession>
<keyword evidence="3" id="KW-0813">Transport</keyword>
<keyword evidence="5" id="KW-0997">Cell inner membrane</keyword>
<evidence type="ECO:0000256" key="9">
    <source>
        <dbReference type="ARBA" id="ARBA00023136"/>
    </source>
</evidence>
<comment type="subcellular location">
    <subcellularLocation>
        <location evidence="1">Cell inner membrane</location>
        <topology evidence="1">Single-pass membrane protein</topology>
        <orientation evidence="1">Periplasmic side</orientation>
    </subcellularLocation>
</comment>
<dbReference type="PROSITE" id="PS52015">
    <property type="entry name" value="TONB_CTD"/>
    <property type="match status" value="1"/>
</dbReference>
<sequence>MGLLRYSHVLASLVIGAPLIPGAAMAQSRHELIIIGEAPIGADPDLLRPVSILGDRKTWVTNDDYPAEAKRAGETGSMLIRVSTDDRGRVSDCVLMTHDTSPALNQTACRLVRERGKFRHALSSEGKPVASSITLYVSFVLEERGIPTVSPGAPPRGKYEQTLRLVSDPDWSAASPTDNPSGNVVITISASPDGDGQLRAGYCHVTESSGDRRLDAATCNVAKAARYEPIAPNLPDDKLLQLRILVRWSHGMARHELPSRPSGTPAAIQGGREALLAAAAAGTVSENGVVAAVLGPDGKIRCRILRSLGSDETDRAVCQYLQSKVSFKPAEDVFGRKVLETQYLEFDP</sequence>
<name>A0ABV0B9K3_9SPHN</name>
<feature type="domain" description="TonB C-terminal" evidence="10">
    <location>
        <begin position="50"/>
        <end position="148"/>
    </location>
</feature>
<evidence type="ECO:0000256" key="8">
    <source>
        <dbReference type="ARBA" id="ARBA00022989"/>
    </source>
</evidence>
<evidence type="ECO:0000256" key="4">
    <source>
        <dbReference type="ARBA" id="ARBA00022475"/>
    </source>
</evidence>
<dbReference type="PANTHER" id="PTHR33446:SF2">
    <property type="entry name" value="PROTEIN TONB"/>
    <property type="match status" value="1"/>
</dbReference>
<organism evidence="11 12">
    <name type="scientific">Sphingomonas rustica</name>
    <dbReference type="NCBI Taxonomy" id="3103142"/>
    <lineage>
        <taxon>Bacteria</taxon>
        <taxon>Pseudomonadati</taxon>
        <taxon>Pseudomonadota</taxon>
        <taxon>Alphaproteobacteria</taxon>
        <taxon>Sphingomonadales</taxon>
        <taxon>Sphingomonadaceae</taxon>
        <taxon>Sphingomonas</taxon>
    </lineage>
</organism>
<gene>
    <name evidence="11" type="ORF">TPR58_08800</name>
</gene>
<evidence type="ECO:0000256" key="7">
    <source>
        <dbReference type="ARBA" id="ARBA00022927"/>
    </source>
</evidence>
<dbReference type="InterPro" id="IPR051045">
    <property type="entry name" value="TonB-dependent_transducer"/>
</dbReference>
<evidence type="ECO:0000256" key="5">
    <source>
        <dbReference type="ARBA" id="ARBA00022519"/>
    </source>
</evidence>
<evidence type="ECO:0000256" key="3">
    <source>
        <dbReference type="ARBA" id="ARBA00022448"/>
    </source>
</evidence>
<dbReference type="NCBIfam" id="TIGR01352">
    <property type="entry name" value="tonB_Cterm"/>
    <property type="match status" value="1"/>
</dbReference>
<evidence type="ECO:0000313" key="12">
    <source>
        <dbReference type="Proteomes" id="UP001427805"/>
    </source>
</evidence>
<keyword evidence="7" id="KW-0653">Protein transport</keyword>
<evidence type="ECO:0000256" key="6">
    <source>
        <dbReference type="ARBA" id="ARBA00022692"/>
    </source>
</evidence>
<protein>
    <submittedName>
        <fullName evidence="11">TonB family protein</fullName>
    </submittedName>
</protein>
<comment type="caution">
    <text evidence="11">The sequence shown here is derived from an EMBL/GenBank/DDBJ whole genome shotgun (WGS) entry which is preliminary data.</text>
</comment>
<evidence type="ECO:0000259" key="10">
    <source>
        <dbReference type="PROSITE" id="PS52015"/>
    </source>
</evidence>
<keyword evidence="12" id="KW-1185">Reference proteome</keyword>
<proteinExistence type="inferred from homology"/>
<dbReference type="RefSeq" id="WP_346246259.1">
    <property type="nucleotide sequence ID" value="NZ_JBDIZK010000004.1"/>
</dbReference>
<evidence type="ECO:0000313" key="11">
    <source>
        <dbReference type="EMBL" id="MEN3747266.1"/>
    </source>
</evidence>
<keyword evidence="6" id="KW-0812">Transmembrane</keyword>
<keyword evidence="8" id="KW-1133">Transmembrane helix</keyword>